<dbReference type="RefSeq" id="WP_241370477.1">
    <property type="nucleotide sequence ID" value="NZ_JAKZFC010000007.1"/>
</dbReference>
<dbReference type="InterPro" id="IPR000182">
    <property type="entry name" value="GNAT_dom"/>
</dbReference>
<keyword evidence="3" id="KW-1185">Reference proteome</keyword>
<evidence type="ECO:0000313" key="2">
    <source>
        <dbReference type="EMBL" id="MCH7323305.1"/>
    </source>
</evidence>
<organism evidence="2 3">
    <name type="scientific">Solibacillus palustris</name>
    <dbReference type="NCBI Taxonomy" id="2908203"/>
    <lineage>
        <taxon>Bacteria</taxon>
        <taxon>Bacillati</taxon>
        <taxon>Bacillota</taxon>
        <taxon>Bacilli</taxon>
        <taxon>Bacillales</taxon>
        <taxon>Caryophanaceae</taxon>
        <taxon>Solibacillus</taxon>
    </lineage>
</organism>
<dbReference type="Proteomes" id="UP001316087">
    <property type="component" value="Unassembled WGS sequence"/>
</dbReference>
<dbReference type="PANTHER" id="PTHR43792">
    <property type="entry name" value="GNAT FAMILY, PUTATIVE (AFU_ORTHOLOGUE AFUA_3G00765)-RELATED-RELATED"/>
    <property type="match status" value="1"/>
</dbReference>
<dbReference type="PANTHER" id="PTHR43792:SF9">
    <property type="entry name" value="RIBOSOMAL-PROTEIN-ALANINE ACETYLTRANSFERASE"/>
    <property type="match status" value="1"/>
</dbReference>
<sequence>MKEHNLFTIDCGEFYLREFCEEDVDAIVEITSQAEVAEFLPDWQSTKEQRFDWTINEDIPDNKAFLSAVPNINDEILRLGIILKESGEFIGFCTSGIKEELSGSNREVAFAISKHYRNKGYTTKAVKGLIQYLFEHTNVKLINAVVLPHNGSSNKVIQKCAFHLNGHAEIDGEQFNHYLLAKEEWKNI</sequence>
<name>A0ABS9UHA5_9BACL</name>
<dbReference type="EMBL" id="JAKZFC010000007">
    <property type="protein sequence ID" value="MCH7323305.1"/>
    <property type="molecule type" value="Genomic_DNA"/>
</dbReference>
<dbReference type="InterPro" id="IPR051531">
    <property type="entry name" value="N-acetyltransferase"/>
</dbReference>
<dbReference type="Pfam" id="PF13302">
    <property type="entry name" value="Acetyltransf_3"/>
    <property type="match status" value="1"/>
</dbReference>
<feature type="domain" description="N-acetyltransferase" evidence="1">
    <location>
        <begin position="28"/>
        <end position="188"/>
    </location>
</feature>
<accession>A0ABS9UHA5</accession>
<proteinExistence type="predicted"/>
<reference evidence="2 3" key="1">
    <citation type="submission" date="2022-03" db="EMBL/GenBank/DDBJ databases">
        <authorList>
            <person name="Jo J.-H."/>
            <person name="Im W.-T."/>
        </authorList>
    </citation>
    <scope>NUCLEOTIDE SEQUENCE [LARGE SCALE GENOMIC DNA]</scope>
    <source>
        <strain evidence="2 3">MA9</strain>
    </source>
</reference>
<protein>
    <submittedName>
        <fullName evidence="2">GNAT family N-acetyltransferase</fullName>
    </submittedName>
</protein>
<evidence type="ECO:0000313" key="3">
    <source>
        <dbReference type="Proteomes" id="UP001316087"/>
    </source>
</evidence>
<dbReference type="InterPro" id="IPR016181">
    <property type="entry name" value="Acyl_CoA_acyltransferase"/>
</dbReference>
<dbReference type="Gene3D" id="3.40.630.30">
    <property type="match status" value="1"/>
</dbReference>
<evidence type="ECO:0000259" key="1">
    <source>
        <dbReference type="PROSITE" id="PS51186"/>
    </source>
</evidence>
<comment type="caution">
    <text evidence="2">The sequence shown here is derived from an EMBL/GenBank/DDBJ whole genome shotgun (WGS) entry which is preliminary data.</text>
</comment>
<gene>
    <name evidence="2" type="ORF">LZ480_15625</name>
</gene>
<dbReference type="PROSITE" id="PS51186">
    <property type="entry name" value="GNAT"/>
    <property type="match status" value="1"/>
</dbReference>
<dbReference type="CDD" id="cd04301">
    <property type="entry name" value="NAT_SF"/>
    <property type="match status" value="1"/>
</dbReference>
<dbReference type="SUPFAM" id="SSF55729">
    <property type="entry name" value="Acyl-CoA N-acyltransferases (Nat)"/>
    <property type="match status" value="1"/>
</dbReference>